<dbReference type="AlphaFoldDB" id="A0AAW1X2T0"/>
<protein>
    <recommendedName>
        <fullName evidence="3">C2H2-type domain-containing protein</fullName>
    </recommendedName>
</protein>
<evidence type="ECO:0008006" key="3">
    <source>
        <dbReference type="Google" id="ProtNLM"/>
    </source>
</evidence>
<reference evidence="1 2" key="1">
    <citation type="journal article" date="2023" name="G3 (Bethesda)">
        <title>A chromosome-length genome assembly and annotation of blackberry (Rubus argutus, cv. 'Hillquist').</title>
        <authorList>
            <person name="Bruna T."/>
            <person name="Aryal R."/>
            <person name="Dudchenko O."/>
            <person name="Sargent D.J."/>
            <person name="Mead D."/>
            <person name="Buti M."/>
            <person name="Cavallini A."/>
            <person name="Hytonen T."/>
            <person name="Andres J."/>
            <person name="Pham M."/>
            <person name="Weisz D."/>
            <person name="Mascagni F."/>
            <person name="Usai G."/>
            <person name="Natali L."/>
            <person name="Bassil N."/>
            <person name="Fernandez G.E."/>
            <person name="Lomsadze A."/>
            <person name="Armour M."/>
            <person name="Olukolu B."/>
            <person name="Poorten T."/>
            <person name="Britton C."/>
            <person name="Davik J."/>
            <person name="Ashrafi H."/>
            <person name="Aiden E.L."/>
            <person name="Borodovsky M."/>
            <person name="Worthington M."/>
        </authorList>
    </citation>
    <scope>NUCLEOTIDE SEQUENCE [LARGE SCALE GENOMIC DNA]</scope>
    <source>
        <strain evidence="1">PI 553951</strain>
    </source>
</reference>
<comment type="caution">
    <text evidence="1">The sequence shown here is derived from an EMBL/GenBank/DDBJ whole genome shotgun (WGS) entry which is preliminary data.</text>
</comment>
<name>A0AAW1X2T0_RUBAR</name>
<accession>A0AAW1X2T0</accession>
<proteinExistence type="predicted"/>
<organism evidence="1 2">
    <name type="scientific">Rubus argutus</name>
    <name type="common">Southern blackberry</name>
    <dbReference type="NCBI Taxonomy" id="59490"/>
    <lineage>
        <taxon>Eukaryota</taxon>
        <taxon>Viridiplantae</taxon>
        <taxon>Streptophyta</taxon>
        <taxon>Embryophyta</taxon>
        <taxon>Tracheophyta</taxon>
        <taxon>Spermatophyta</taxon>
        <taxon>Magnoliopsida</taxon>
        <taxon>eudicotyledons</taxon>
        <taxon>Gunneridae</taxon>
        <taxon>Pentapetalae</taxon>
        <taxon>rosids</taxon>
        <taxon>fabids</taxon>
        <taxon>Rosales</taxon>
        <taxon>Rosaceae</taxon>
        <taxon>Rosoideae</taxon>
        <taxon>Rosoideae incertae sedis</taxon>
        <taxon>Rubus</taxon>
    </lineage>
</organism>
<dbReference type="Proteomes" id="UP001457282">
    <property type="component" value="Unassembled WGS sequence"/>
</dbReference>
<evidence type="ECO:0000313" key="1">
    <source>
        <dbReference type="EMBL" id="KAK9931178.1"/>
    </source>
</evidence>
<evidence type="ECO:0000313" key="2">
    <source>
        <dbReference type="Proteomes" id="UP001457282"/>
    </source>
</evidence>
<sequence length="148" mass="16564">MDLLPITMAGRILYSSFEDFMWSNQQVGEEEVWDSEIPCSFCGRAVFGGIEALYIHYLASHCLQDEVMTCQMPEVNPFPLNSNPILPLPNPSLHIPVTTSNQDNQEPQFVQIQDQYSTTNEEHAPCSSTIMILGDNEKSDDSEGCDST</sequence>
<keyword evidence="2" id="KW-1185">Reference proteome</keyword>
<dbReference type="EMBL" id="JBEDUW010000004">
    <property type="protein sequence ID" value="KAK9931178.1"/>
    <property type="molecule type" value="Genomic_DNA"/>
</dbReference>
<gene>
    <name evidence="1" type="ORF">M0R45_018468</name>
</gene>